<dbReference type="OrthoDB" id="5411773at2759"/>
<comment type="function">
    <text evidence="11">Component of an histone acetyltransferase complex.</text>
</comment>
<keyword evidence="15" id="KW-1185">Reference proteome</keyword>
<evidence type="ECO:0000313" key="15">
    <source>
        <dbReference type="Proteomes" id="UP000186303"/>
    </source>
</evidence>
<feature type="binding site" evidence="9">
    <location>
        <position position="270"/>
    </location>
    <ligand>
        <name>Zn(2+)</name>
        <dbReference type="ChEBI" id="CHEBI:29105"/>
        <label>2</label>
    </ligand>
</feature>
<dbReference type="Gene3D" id="6.10.140.1740">
    <property type="match status" value="1"/>
</dbReference>
<evidence type="ECO:0000256" key="5">
    <source>
        <dbReference type="ARBA" id="ARBA00022833"/>
    </source>
</evidence>
<feature type="compositionally biased region" description="Basic and acidic residues" evidence="12">
    <location>
        <begin position="202"/>
        <end position="212"/>
    </location>
</feature>
<keyword evidence="3 9" id="KW-0479">Metal-binding</keyword>
<evidence type="ECO:0000256" key="1">
    <source>
        <dbReference type="ARBA" id="ARBA00004123"/>
    </source>
</evidence>
<evidence type="ECO:0000256" key="4">
    <source>
        <dbReference type="ARBA" id="ARBA00022771"/>
    </source>
</evidence>
<dbReference type="Pfam" id="PF12998">
    <property type="entry name" value="ING"/>
    <property type="match status" value="1"/>
</dbReference>
<name>A0A1M8AB03_MALS4</name>
<reference evidence="15" key="1">
    <citation type="journal article" date="2017" name="Nucleic Acids Res.">
        <title>Proteogenomics produces comprehensive and highly accurate protein-coding gene annotation in a complete genome assembly of Malassezia sympodialis.</title>
        <authorList>
            <person name="Zhu Y."/>
            <person name="Engstroem P.G."/>
            <person name="Tellgren-Roth C."/>
            <person name="Baudo C.D."/>
            <person name="Kennell J.C."/>
            <person name="Sun S."/>
            <person name="Billmyre R.B."/>
            <person name="Schroeder M.S."/>
            <person name="Andersson A."/>
            <person name="Holm T."/>
            <person name="Sigurgeirsson B."/>
            <person name="Wu G."/>
            <person name="Sankaranarayanan S.R."/>
            <person name="Siddharthan R."/>
            <person name="Sanyal K."/>
            <person name="Lundeberg J."/>
            <person name="Nystedt B."/>
            <person name="Boekhout T."/>
            <person name="Dawson T.L. Jr."/>
            <person name="Heitman J."/>
            <person name="Scheynius A."/>
            <person name="Lehtioe J."/>
        </authorList>
    </citation>
    <scope>NUCLEOTIDE SEQUENCE [LARGE SCALE GENOMIC DNA]</scope>
    <source>
        <strain evidence="15">ATCC 42132</strain>
    </source>
</reference>
<dbReference type="STRING" id="1230383.A0A1M8AB03"/>
<evidence type="ECO:0000313" key="14">
    <source>
        <dbReference type="EMBL" id="SHO79618.1"/>
    </source>
</evidence>
<keyword evidence="6 11" id="KW-0156">Chromatin regulator</keyword>
<evidence type="ECO:0000256" key="6">
    <source>
        <dbReference type="ARBA" id="ARBA00022853"/>
    </source>
</evidence>
<keyword evidence="4 10" id="KW-0863">Zinc-finger</keyword>
<feature type="site" description="Histone H3K4me3 binding" evidence="8">
    <location>
        <position position="241"/>
    </location>
</feature>
<dbReference type="OMA" id="DENLYCF"/>
<feature type="binding site" evidence="9">
    <location>
        <position position="240"/>
    </location>
    <ligand>
        <name>Zn(2+)</name>
        <dbReference type="ChEBI" id="CHEBI:29105"/>
        <label>2</label>
    </ligand>
</feature>
<evidence type="ECO:0000256" key="11">
    <source>
        <dbReference type="RuleBase" id="RU361213"/>
    </source>
</evidence>
<dbReference type="InterPro" id="IPR028651">
    <property type="entry name" value="ING_fam"/>
</dbReference>
<gene>
    <name evidence="14" type="ORF">MSYG_3968</name>
</gene>
<feature type="domain" description="PHD-type" evidence="13">
    <location>
        <begin position="224"/>
        <end position="273"/>
    </location>
</feature>
<evidence type="ECO:0000256" key="12">
    <source>
        <dbReference type="SAM" id="MobiDB-lite"/>
    </source>
</evidence>
<feature type="binding site" evidence="9">
    <location>
        <position position="229"/>
    </location>
    <ligand>
        <name>Zn(2+)</name>
        <dbReference type="ChEBI" id="CHEBI:29105"/>
        <label>1</label>
    </ligand>
</feature>
<feature type="binding site" evidence="9">
    <location>
        <position position="254"/>
    </location>
    <ligand>
        <name>Zn(2+)</name>
        <dbReference type="ChEBI" id="CHEBI:29105"/>
        <label>1</label>
    </ligand>
</feature>
<evidence type="ECO:0000256" key="7">
    <source>
        <dbReference type="ARBA" id="ARBA00023242"/>
    </source>
</evidence>
<keyword evidence="14" id="KW-0808">Transferase</keyword>
<dbReference type="InterPro" id="IPR013083">
    <property type="entry name" value="Znf_RING/FYVE/PHD"/>
</dbReference>
<accession>A0A1M8AB03</accession>
<dbReference type="CDD" id="cd16858">
    <property type="entry name" value="ING_ING3_Yng2p"/>
    <property type="match status" value="1"/>
</dbReference>
<keyword evidence="7 11" id="KW-0539">Nucleus</keyword>
<feature type="site" description="Histone H3K4me3 binding" evidence="8">
    <location>
        <position position="249"/>
    </location>
</feature>
<dbReference type="SMART" id="SM01408">
    <property type="entry name" value="ING"/>
    <property type="match status" value="1"/>
</dbReference>
<evidence type="ECO:0000259" key="13">
    <source>
        <dbReference type="PROSITE" id="PS50016"/>
    </source>
</evidence>
<dbReference type="VEuPathDB" id="FungiDB:MSYG_3968"/>
<comment type="subunit">
    <text evidence="11">Component of an histone acetyltransferase complex. Interacts with H3K4me3 and to a lesser extent with H3K4me2.</text>
</comment>
<comment type="domain">
    <text evidence="11">The PHD-type zinc finger mediates the binding to H3K4me3.</text>
</comment>
<dbReference type="GO" id="GO:0008270">
    <property type="term" value="F:zinc ion binding"/>
    <property type="evidence" value="ECO:0007669"/>
    <property type="project" value="UniProtKB-KW"/>
</dbReference>
<dbReference type="AlphaFoldDB" id="A0A1M8AB03"/>
<keyword evidence="5 9" id="KW-0862">Zinc</keyword>
<dbReference type="GO" id="GO:0006325">
    <property type="term" value="P:chromatin organization"/>
    <property type="evidence" value="ECO:0007669"/>
    <property type="project" value="UniProtKB-KW"/>
</dbReference>
<dbReference type="InterPro" id="IPR011011">
    <property type="entry name" value="Znf_FYVE_PHD"/>
</dbReference>
<dbReference type="SMART" id="SM00249">
    <property type="entry name" value="PHD"/>
    <property type="match status" value="1"/>
</dbReference>
<evidence type="ECO:0000256" key="8">
    <source>
        <dbReference type="PIRSR" id="PIRSR628651-50"/>
    </source>
</evidence>
<comment type="similarity">
    <text evidence="2 11">Belongs to the ING family.</text>
</comment>
<dbReference type="PANTHER" id="PTHR10333">
    <property type="entry name" value="INHIBITOR OF GROWTH PROTEIN"/>
    <property type="match status" value="1"/>
</dbReference>
<organism evidence="14 15">
    <name type="scientific">Malassezia sympodialis (strain ATCC 42132)</name>
    <name type="common">Atopic eczema-associated yeast</name>
    <dbReference type="NCBI Taxonomy" id="1230383"/>
    <lineage>
        <taxon>Eukaryota</taxon>
        <taxon>Fungi</taxon>
        <taxon>Dikarya</taxon>
        <taxon>Basidiomycota</taxon>
        <taxon>Ustilaginomycotina</taxon>
        <taxon>Malasseziomycetes</taxon>
        <taxon>Malasseziales</taxon>
        <taxon>Malasseziaceae</taxon>
        <taxon>Malassezia</taxon>
    </lineage>
</organism>
<evidence type="ECO:0000256" key="2">
    <source>
        <dbReference type="ARBA" id="ARBA00010210"/>
    </source>
</evidence>
<dbReference type="Proteomes" id="UP000186303">
    <property type="component" value="Chromosome 7"/>
</dbReference>
<dbReference type="GO" id="GO:0000785">
    <property type="term" value="C:chromatin"/>
    <property type="evidence" value="ECO:0007669"/>
    <property type="project" value="UniProtKB-ARBA"/>
</dbReference>
<dbReference type="SUPFAM" id="SSF57903">
    <property type="entry name" value="FYVE/PHD zinc finger"/>
    <property type="match status" value="1"/>
</dbReference>
<evidence type="ECO:0000256" key="9">
    <source>
        <dbReference type="PIRSR" id="PIRSR628651-51"/>
    </source>
</evidence>
<feature type="region of interest" description="Disordered" evidence="12">
    <location>
        <begin position="174"/>
        <end position="216"/>
    </location>
</feature>
<dbReference type="PROSITE" id="PS01359">
    <property type="entry name" value="ZF_PHD_1"/>
    <property type="match status" value="1"/>
</dbReference>
<dbReference type="InterPro" id="IPR001965">
    <property type="entry name" value="Znf_PHD"/>
</dbReference>
<feature type="site" description="Histone H3K4me3 binding" evidence="8">
    <location>
        <position position="226"/>
    </location>
</feature>
<dbReference type="GO" id="GO:0005634">
    <property type="term" value="C:nucleus"/>
    <property type="evidence" value="ECO:0007669"/>
    <property type="project" value="UniProtKB-SubCell"/>
</dbReference>
<feature type="binding site" evidence="9">
    <location>
        <position position="245"/>
    </location>
    <ligand>
        <name>Zn(2+)</name>
        <dbReference type="ChEBI" id="CHEBI:29105"/>
        <label>2</label>
    </ligand>
</feature>
<evidence type="ECO:0000256" key="3">
    <source>
        <dbReference type="ARBA" id="ARBA00022723"/>
    </source>
</evidence>
<dbReference type="InterPro" id="IPR019786">
    <property type="entry name" value="Zinc_finger_PHD-type_CS"/>
</dbReference>
<dbReference type="EMBL" id="LT671827">
    <property type="protein sequence ID" value="SHO79618.1"/>
    <property type="molecule type" value="Genomic_DNA"/>
</dbReference>
<dbReference type="GO" id="GO:0006355">
    <property type="term" value="P:regulation of DNA-templated transcription"/>
    <property type="evidence" value="ECO:0007669"/>
    <property type="project" value="TreeGrafter"/>
</dbReference>
<feature type="compositionally biased region" description="Polar residues" evidence="12">
    <location>
        <begin position="59"/>
        <end position="75"/>
    </location>
</feature>
<dbReference type="PROSITE" id="PS50016">
    <property type="entry name" value="ZF_PHD_2"/>
    <property type="match status" value="1"/>
</dbReference>
<evidence type="ECO:0000256" key="10">
    <source>
        <dbReference type="PROSITE-ProRule" id="PRU00146"/>
    </source>
</evidence>
<dbReference type="GO" id="GO:0016740">
    <property type="term" value="F:transferase activity"/>
    <property type="evidence" value="ECO:0007669"/>
    <property type="project" value="UniProtKB-KW"/>
</dbReference>
<comment type="subcellular location">
    <subcellularLocation>
        <location evidence="1 11">Nucleus</location>
    </subcellularLocation>
</comment>
<dbReference type="PANTHER" id="PTHR10333:SF42">
    <property type="entry name" value="INHIBITOR OF GROWTH PROTEIN 5"/>
    <property type="match status" value="1"/>
</dbReference>
<dbReference type="InterPro" id="IPR024610">
    <property type="entry name" value="ING_N_histone-binding"/>
</dbReference>
<feature type="binding site" evidence="9">
    <location>
        <position position="227"/>
    </location>
    <ligand>
        <name>Zn(2+)</name>
        <dbReference type="ChEBI" id="CHEBI:29105"/>
        <label>1</label>
    </ligand>
</feature>
<feature type="site" description="Histone H3K4me3 binding" evidence="8">
    <location>
        <position position="237"/>
    </location>
</feature>
<protein>
    <recommendedName>
        <fullName evidence="11">Chromatin modification-related protein</fullName>
    </recommendedName>
</protein>
<dbReference type="Gene3D" id="3.30.40.10">
    <property type="entry name" value="Zinc/RING finger domain, C3HC4 (zinc finger)"/>
    <property type="match status" value="1"/>
</dbReference>
<proteinExistence type="inferred from homology"/>
<sequence length="280" mass="30814">MEDPAEIAVLTTEYISSLDNLPAEVSHILREIEIKDGKVQDTLSRISSKESQMKEAYSSMMNNSGTPSNSDNSQTKLDKLSTRIAADYSRAEELSSEKSALALMLWRKVYAYHQRLLHDLNSINEDLVASVSSSVPKPPVLAEPSQLPLLLLNAGIGDSESDVSEVRVRRKRASHITEAPARASSYISGRGTGRASSNGDVSDGRSNGKDETIAADGEEERDENLYCFCQRGSFGEMIGCDSDDCKYEWFHIGCVGVSKPLPQTWVCSDCQAKNKKRRRG</sequence>
<dbReference type="InterPro" id="IPR019787">
    <property type="entry name" value="Znf_PHD-finger"/>
</dbReference>
<feature type="binding site" evidence="9">
    <location>
        <position position="267"/>
    </location>
    <ligand>
        <name>Zn(2+)</name>
        <dbReference type="ChEBI" id="CHEBI:29105"/>
        <label>2</label>
    </ligand>
</feature>
<feature type="region of interest" description="Disordered" evidence="12">
    <location>
        <begin position="54"/>
        <end position="75"/>
    </location>
</feature>
<feature type="binding site" evidence="9">
    <location>
        <position position="251"/>
    </location>
    <ligand>
        <name>Zn(2+)</name>
        <dbReference type="ChEBI" id="CHEBI:29105"/>
        <label>1</label>
    </ligand>
</feature>